<reference evidence="2 3" key="1">
    <citation type="journal article" date="2013" name="Genome Announc.">
        <title>Genome Sequence of the Sulfate-Reducing Bacterium Desulfotomaculum hydrothermale Lam5(T).</title>
        <authorList>
            <person name="Amin O."/>
            <person name="Fardeau M.L."/>
            <person name="Valette O."/>
            <person name="Hirschler-Rea A."/>
            <person name="Barbe V."/>
            <person name="Medigue C."/>
            <person name="Vacherie B."/>
            <person name="Ollivier B."/>
            <person name="Bertin P.N."/>
            <person name="Dolla A."/>
        </authorList>
    </citation>
    <scope>NUCLEOTIDE SEQUENCE [LARGE SCALE GENOMIC DNA]</scope>
    <source>
        <strain evidence="3">Lam5 / DSM 18033</strain>
    </source>
</reference>
<organism evidence="2 3">
    <name type="scientific">Desulforamulus hydrothermalis Lam5 = DSM 18033</name>
    <dbReference type="NCBI Taxonomy" id="1121428"/>
    <lineage>
        <taxon>Bacteria</taxon>
        <taxon>Bacillati</taxon>
        <taxon>Bacillota</taxon>
        <taxon>Clostridia</taxon>
        <taxon>Eubacteriales</taxon>
        <taxon>Peptococcaceae</taxon>
        <taxon>Desulforamulus</taxon>
    </lineage>
</organism>
<name>K8DYH7_9FIRM</name>
<comment type="caution">
    <text evidence="2">The sequence shown here is derived from an EMBL/GenBank/DDBJ whole genome shotgun (WGS) entry which is preliminary data.</text>
</comment>
<accession>K8DYH7</accession>
<keyword evidence="3" id="KW-1185">Reference proteome</keyword>
<gene>
    <name evidence="1" type="ORF">DESHY_10047</name>
    <name evidence="2" type="ORF">DESHY_160046</name>
</gene>
<dbReference type="RefSeq" id="WP_008409514.1">
    <property type="nucleotide sequence ID" value="NZ_CAOS01000001.1"/>
</dbReference>
<evidence type="ECO:0000313" key="1">
    <source>
        <dbReference type="EMBL" id="CCO06887.1"/>
    </source>
</evidence>
<dbReference type="Proteomes" id="UP000009315">
    <property type="component" value="Unassembled WGS sequence"/>
</dbReference>
<proteinExistence type="predicted"/>
<dbReference type="STRING" id="1121428.DESHY_10047"/>
<protein>
    <submittedName>
        <fullName evidence="2">Uncharacterized protein</fullName>
    </submittedName>
</protein>
<sequence>MKHKLFSATDFVDAVKHFKEQDTLGKPVYKDVSPEIKPLDETDRSKLKTKPQVRDIKIYQQIMNGGLICQE</sequence>
<dbReference type="EMBL" id="CAOS01000001">
    <property type="protein sequence ID" value="CCO06887.1"/>
    <property type="molecule type" value="Genomic_DNA"/>
</dbReference>
<evidence type="ECO:0000313" key="3">
    <source>
        <dbReference type="Proteomes" id="UP000009315"/>
    </source>
</evidence>
<dbReference type="AlphaFoldDB" id="K8DYH7"/>
<dbReference type="EMBL" id="CAOS01000008">
    <property type="protein sequence ID" value="CCO07922.1"/>
    <property type="molecule type" value="Genomic_DNA"/>
</dbReference>
<evidence type="ECO:0000313" key="2">
    <source>
        <dbReference type="EMBL" id="CCO07922.1"/>
    </source>
</evidence>